<dbReference type="Proteomes" id="UP000275910">
    <property type="component" value="Unassembled WGS sequence"/>
</dbReference>
<organism evidence="1 2">
    <name type="scientific">Lysobacter enzymogenes</name>
    <dbReference type="NCBI Taxonomy" id="69"/>
    <lineage>
        <taxon>Bacteria</taxon>
        <taxon>Pseudomonadati</taxon>
        <taxon>Pseudomonadota</taxon>
        <taxon>Gammaproteobacteria</taxon>
        <taxon>Lysobacterales</taxon>
        <taxon>Lysobacteraceae</taxon>
        <taxon>Lysobacter</taxon>
    </lineage>
</organism>
<evidence type="ECO:0000313" key="1">
    <source>
        <dbReference type="EMBL" id="ROU05540.1"/>
    </source>
</evidence>
<comment type="caution">
    <text evidence="1">The sequence shown here is derived from an EMBL/GenBank/DDBJ whole genome shotgun (WGS) entry which is preliminary data.</text>
</comment>
<gene>
    <name evidence="1" type="ORF">D9T17_17720</name>
</gene>
<name>A0A3N2RDI7_LYSEN</name>
<proteinExistence type="predicted"/>
<protein>
    <submittedName>
        <fullName evidence="1">Uncharacterized protein</fullName>
    </submittedName>
</protein>
<evidence type="ECO:0000313" key="2">
    <source>
        <dbReference type="Proteomes" id="UP000275910"/>
    </source>
</evidence>
<accession>A0A3N2RDI7</accession>
<reference evidence="1 2" key="1">
    <citation type="submission" date="2018-10" db="EMBL/GenBank/DDBJ databases">
        <title>The genome of Lysobacter enzymogenes OH11.</title>
        <authorList>
            <person name="Liu F."/>
            <person name="Zhao Y."/>
            <person name="Qian G."/>
            <person name="Chen Y."/>
            <person name="Xu H."/>
        </authorList>
    </citation>
    <scope>NUCLEOTIDE SEQUENCE [LARGE SCALE GENOMIC DNA]</scope>
    <source>
        <strain evidence="1 2">OH11</strain>
    </source>
</reference>
<dbReference type="AlphaFoldDB" id="A0A3N2RDI7"/>
<dbReference type="EMBL" id="RCTY01000044">
    <property type="protein sequence ID" value="ROU05540.1"/>
    <property type="molecule type" value="Genomic_DNA"/>
</dbReference>
<sequence>MWPRFAAGARWQARSRCACVLDPMPEDRLRTLSPVLAADANRKVANLAQARIEQVRGESRR</sequence>